<dbReference type="InterPro" id="IPR007372">
    <property type="entry name" value="Lipid/polyisoprenoid-bd_YceI"/>
</dbReference>
<reference evidence="3" key="2">
    <citation type="journal article" date="2022" name="BMC Genomics">
        <title>Comparative genome analysis of mycobacteria focusing on tRNA and non-coding RNA.</title>
        <authorList>
            <person name="Behra P.R.K."/>
            <person name="Pettersson B.M.F."/>
            <person name="Ramesh M."/>
            <person name="Das S."/>
            <person name="Dasgupta S."/>
            <person name="Kirsebom L.A."/>
        </authorList>
    </citation>
    <scope>NUCLEOTIDE SEQUENCE</scope>
    <source>
        <strain evidence="3">DSM 44615</strain>
    </source>
</reference>
<gene>
    <name evidence="3" type="ORF">H7I41_09045</name>
</gene>
<dbReference type="SUPFAM" id="SSF101874">
    <property type="entry name" value="YceI-like"/>
    <property type="match status" value="1"/>
</dbReference>
<comment type="caution">
    <text evidence="3">The sequence shown here is derived from an EMBL/GenBank/DDBJ whole genome shotgun (WGS) entry which is preliminary data.</text>
</comment>
<protein>
    <submittedName>
        <fullName evidence="3">YceI family protein</fullName>
    </submittedName>
</protein>
<dbReference type="Proteomes" id="UP001140293">
    <property type="component" value="Unassembled WGS sequence"/>
</dbReference>
<evidence type="ECO:0000256" key="1">
    <source>
        <dbReference type="ARBA" id="ARBA00008812"/>
    </source>
</evidence>
<dbReference type="InterPro" id="IPR036761">
    <property type="entry name" value="TTHA0802/YceI-like_sf"/>
</dbReference>
<sequence>MASLAELLASPQAVGVWTLVPDRSRIGFSNRTFWGVVKVKGSFSDFSGEGQITGTGAVFGRVDVRADSLSTGIGKRDAHLRSEEFFDVGAHPEISVVVTAAEPRDTDRAELRADLRIKGVSRPIELPAVVQVLDDGAIRIAGETTIDRTDFGVSGNMIGMMGPKSGVSADLVFRRASA</sequence>
<feature type="domain" description="Lipid/polyisoprenoid-binding YceI-like" evidence="2">
    <location>
        <begin position="16"/>
        <end position="174"/>
    </location>
</feature>
<dbReference type="SMART" id="SM00867">
    <property type="entry name" value="YceI"/>
    <property type="match status" value="1"/>
</dbReference>
<dbReference type="AlphaFoldDB" id="A0A9X2YMN5"/>
<name>A0A9X2YMN5_9MYCO</name>
<accession>A0A9X2YMN5</accession>
<organism evidence="3 4">
    <name type="scientific">[Mycobacterium] manitobense</name>
    <dbReference type="NCBI Taxonomy" id="190147"/>
    <lineage>
        <taxon>Bacteria</taxon>
        <taxon>Bacillati</taxon>
        <taxon>Actinomycetota</taxon>
        <taxon>Actinomycetes</taxon>
        <taxon>Mycobacteriales</taxon>
        <taxon>Mycobacteriaceae</taxon>
        <taxon>Mycolicibacterium</taxon>
    </lineage>
</organism>
<evidence type="ECO:0000259" key="2">
    <source>
        <dbReference type="SMART" id="SM00867"/>
    </source>
</evidence>
<comment type="similarity">
    <text evidence="1">Belongs to the UPF0312 family.</text>
</comment>
<dbReference type="Pfam" id="PF04264">
    <property type="entry name" value="YceI"/>
    <property type="match status" value="1"/>
</dbReference>
<keyword evidence="4" id="KW-1185">Reference proteome</keyword>
<evidence type="ECO:0000313" key="4">
    <source>
        <dbReference type="Proteomes" id="UP001140293"/>
    </source>
</evidence>
<dbReference type="PANTHER" id="PTHR34406">
    <property type="entry name" value="PROTEIN YCEI"/>
    <property type="match status" value="1"/>
</dbReference>
<dbReference type="EMBL" id="JACKSJ010000062">
    <property type="protein sequence ID" value="MCV7170066.1"/>
    <property type="molecule type" value="Genomic_DNA"/>
</dbReference>
<reference evidence="3" key="1">
    <citation type="submission" date="2020-07" db="EMBL/GenBank/DDBJ databases">
        <authorList>
            <person name="Pettersson B.M.F."/>
            <person name="Behra P.R.K."/>
            <person name="Ramesh M."/>
            <person name="Das S."/>
            <person name="Dasgupta S."/>
            <person name="Kirsebom L.A."/>
        </authorList>
    </citation>
    <scope>NUCLEOTIDE SEQUENCE</scope>
    <source>
        <strain evidence="3">DSM 44615</strain>
    </source>
</reference>
<dbReference type="PANTHER" id="PTHR34406:SF1">
    <property type="entry name" value="PROTEIN YCEI"/>
    <property type="match status" value="1"/>
</dbReference>
<dbReference type="RefSeq" id="WP_264012234.1">
    <property type="nucleotide sequence ID" value="NZ_JACKSJ010000062.1"/>
</dbReference>
<proteinExistence type="inferred from homology"/>
<evidence type="ECO:0000313" key="3">
    <source>
        <dbReference type="EMBL" id="MCV7170066.1"/>
    </source>
</evidence>
<dbReference type="Gene3D" id="2.40.128.110">
    <property type="entry name" value="Lipid/polyisoprenoid-binding, YceI-like"/>
    <property type="match status" value="1"/>
</dbReference>